<feature type="region of interest" description="Disordered" evidence="1">
    <location>
        <begin position="77"/>
        <end position="102"/>
    </location>
</feature>
<evidence type="ECO:0000313" key="4">
    <source>
        <dbReference type="Proteomes" id="UP000295453"/>
    </source>
</evidence>
<evidence type="ECO:0000256" key="1">
    <source>
        <dbReference type="SAM" id="MobiDB-lite"/>
    </source>
</evidence>
<evidence type="ECO:0000313" key="3">
    <source>
        <dbReference type="EMBL" id="TCJ31010.1"/>
    </source>
</evidence>
<comment type="caution">
    <text evidence="3">The sequence shown here is derived from an EMBL/GenBank/DDBJ whole genome shotgun (WGS) entry which is preliminary data.</text>
</comment>
<sequence length="354" mass="37999">MKARLVLALAVLGLVGGVASGCGAEDTTPAPATQKALAAVAVDDLGITPSSYGLAPDWYHPGPLKVELRWHPGGSHDTHRLALDARPDQDPPGCPPRSAPGHCEYVEAGTATAVLRWEEEAPEEDPGFVSLDWWRKGERHTASYSGEQITGDPRTQKNLPVSVDDLLHLLADKRFGTTSTRAMVDADLAKWPKDTSEGDMVPATAATVARRVQDAGAATPRSGAPADVSMWGAGAVGVVLEYPGRELTVVQVPVSAPRRPQFLAAWHTSNLRDDPAVEVGWKTGAAKAIWRDEAGGVWVVASVRDARITRDPRPRWVRPGRPGHDVQAIAGWHSSFSTYELTAEASQTPSWFRD</sequence>
<evidence type="ECO:0000256" key="2">
    <source>
        <dbReference type="SAM" id="SignalP"/>
    </source>
</evidence>
<keyword evidence="2" id="KW-0732">Signal</keyword>
<dbReference type="AlphaFoldDB" id="A0A4R1CI76"/>
<feature type="signal peptide" evidence="2">
    <location>
        <begin position="1"/>
        <end position="24"/>
    </location>
</feature>
<name>A0A4R1CI76_9ACTN</name>
<feature type="chain" id="PRO_5020400841" evidence="2">
    <location>
        <begin position="25"/>
        <end position="354"/>
    </location>
</feature>
<dbReference type="RefSeq" id="WP_131580688.1">
    <property type="nucleotide sequence ID" value="NZ_SJZJ01000001.1"/>
</dbReference>
<dbReference type="PROSITE" id="PS51257">
    <property type="entry name" value="PROKAR_LIPOPROTEIN"/>
    <property type="match status" value="1"/>
</dbReference>
<dbReference type="EMBL" id="SJZJ01000001">
    <property type="protein sequence ID" value="TCJ31010.1"/>
    <property type="molecule type" value="Genomic_DNA"/>
</dbReference>
<organism evidence="3 4">
    <name type="scientific">Nocardioides jejuensis</name>
    <dbReference type="NCBI Taxonomy" id="2502782"/>
    <lineage>
        <taxon>Bacteria</taxon>
        <taxon>Bacillati</taxon>
        <taxon>Actinomycetota</taxon>
        <taxon>Actinomycetes</taxon>
        <taxon>Propionibacteriales</taxon>
        <taxon>Nocardioidaceae</taxon>
        <taxon>Nocardioides</taxon>
    </lineage>
</organism>
<reference evidence="3 4" key="1">
    <citation type="submission" date="2019-03" db="EMBL/GenBank/DDBJ databases">
        <authorList>
            <person name="Kim M.K.M."/>
        </authorList>
    </citation>
    <scope>NUCLEOTIDE SEQUENCE [LARGE SCALE GENOMIC DNA]</scope>
    <source>
        <strain evidence="3 4">18JY15-6</strain>
    </source>
</reference>
<dbReference type="OrthoDB" id="3761723at2"/>
<dbReference type="Proteomes" id="UP000295453">
    <property type="component" value="Unassembled WGS sequence"/>
</dbReference>
<keyword evidence="4" id="KW-1185">Reference proteome</keyword>
<accession>A0A4R1CI76</accession>
<feature type="compositionally biased region" description="Basic and acidic residues" evidence="1">
    <location>
        <begin position="77"/>
        <end position="89"/>
    </location>
</feature>
<proteinExistence type="predicted"/>
<protein>
    <submittedName>
        <fullName evidence="3">Uncharacterized protein</fullName>
    </submittedName>
</protein>
<gene>
    <name evidence="3" type="ORF">EPD65_00060</name>
</gene>